<organism evidence="2 3">
    <name type="scientific">Conyzicola nivalis</name>
    <dbReference type="NCBI Taxonomy" id="1477021"/>
    <lineage>
        <taxon>Bacteria</taxon>
        <taxon>Bacillati</taxon>
        <taxon>Actinomycetota</taxon>
        <taxon>Actinomycetes</taxon>
        <taxon>Micrococcales</taxon>
        <taxon>Microbacteriaceae</taxon>
        <taxon>Conyzicola</taxon>
    </lineage>
</organism>
<dbReference type="EMBL" id="JBEPSJ010000002">
    <property type="protein sequence ID" value="MET4582980.1"/>
    <property type="molecule type" value="Genomic_DNA"/>
</dbReference>
<evidence type="ECO:0000256" key="1">
    <source>
        <dbReference type="SAM" id="MobiDB-lite"/>
    </source>
</evidence>
<proteinExistence type="predicted"/>
<feature type="region of interest" description="Disordered" evidence="1">
    <location>
        <begin position="1"/>
        <end position="22"/>
    </location>
</feature>
<evidence type="ECO:0000313" key="2">
    <source>
        <dbReference type="EMBL" id="MET4582980.1"/>
    </source>
</evidence>
<accession>A0ABV2QPM0</accession>
<keyword evidence="3" id="KW-1185">Reference proteome</keyword>
<reference evidence="2 3" key="1">
    <citation type="submission" date="2024-06" db="EMBL/GenBank/DDBJ databases">
        <title>Sorghum-associated microbial communities from plants grown in Nebraska, USA.</title>
        <authorList>
            <person name="Schachtman D."/>
        </authorList>
    </citation>
    <scope>NUCLEOTIDE SEQUENCE [LARGE SCALE GENOMIC DNA]</scope>
    <source>
        <strain evidence="2 3">2857</strain>
    </source>
</reference>
<protein>
    <submittedName>
        <fullName evidence="2">Uncharacterized protein</fullName>
    </submittedName>
</protein>
<name>A0ABV2QPM0_9MICO</name>
<sequence length="70" mass="7469">MSDNEEQTMQDGNHATDDDKVQGIIGQVRADVSLGNEGDVRTLLEQRLHDAGITLSAEQFDAALAEVSAA</sequence>
<gene>
    <name evidence="2" type="ORF">ABIE21_002490</name>
</gene>
<comment type="caution">
    <text evidence="2">The sequence shown here is derived from an EMBL/GenBank/DDBJ whole genome shotgun (WGS) entry which is preliminary data.</text>
</comment>
<dbReference type="Proteomes" id="UP001549257">
    <property type="component" value="Unassembled WGS sequence"/>
</dbReference>
<dbReference type="RefSeq" id="WP_354025129.1">
    <property type="nucleotide sequence ID" value="NZ_JBEPSJ010000002.1"/>
</dbReference>
<evidence type="ECO:0000313" key="3">
    <source>
        <dbReference type="Proteomes" id="UP001549257"/>
    </source>
</evidence>